<dbReference type="SUPFAM" id="SSF50156">
    <property type="entry name" value="PDZ domain-like"/>
    <property type="match status" value="3"/>
</dbReference>
<feature type="compositionally biased region" description="Low complexity" evidence="2">
    <location>
        <begin position="532"/>
        <end position="542"/>
    </location>
</feature>
<evidence type="ECO:0000256" key="2">
    <source>
        <dbReference type="SAM" id="MobiDB-lite"/>
    </source>
</evidence>
<dbReference type="PROSITE" id="PS50106">
    <property type="entry name" value="PDZ"/>
    <property type="match status" value="3"/>
</dbReference>
<dbReference type="GO" id="GO:0072659">
    <property type="term" value="P:protein localization to plasma membrane"/>
    <property type="evidence" value="ECO:0007669"/>
    <property type="project" value="TreeGrafter"/>
</dbReference>
<dbReference type="EMBL" id="JAODUP010000779">
    <property type="protein sequence ID" value="KAK2144183.1"/>
    <property type="molecule type" value="Genomic_DNA"/>
</dbReference>
<organism evidence="4 5">
    <name type="scientific">Paralvinella palmiformis</name>
    <dbReference type="NCBI Taxonomy" id="53620"/>
    <lineage>
        <taxon>Eukaryota</taxon>
        <taxon>Metazoa</taxon>
        <taxon>Spiralia</taxon>
        <taxon>Lophotrochozoa</taxon>
        <taxon>Annelida</taxon>
        <taxon>Polychaeta</taxon>
        <taxon>Sedentaria</taxon>
        <taxon>Canalipalpata</taxon>
        <taxon>Terebellida</taxon>
        <taxon>Terebelliformia</taxon>
        <taxon>Alvinellidae</taxon>
        <taxon>Paralvinella</taxon>
    </lineage>
</organism>
<dbReference type="InterPro" id="IPR001478">
    <property type="entry name" value="PDZ"/>
</dbReference>
<accession>A0AAD9J0S1</accession>
<evidence type="ECO:0000313" key="4">
    <source>
        <dbReference type="EMBL" id="KAK2144183.1"/>
    </source>
</evidence>
<dbReference type="AlphaFoldDB" id="A0AAD9J0S1"/>
<dbReference type="CDD" id="cd06768">
    <property type="entry name" value="PDZ_NHERF-like"/>
    <property type="match status" value="3"/>
</dbReference>
<sequence length="642" mass="71076">MSSTIPDDAPRPRQCNIKKWQGFNGYGFNLHAEKGKAGQYIGKVDQHSPADLAGLKEGDRIVEVNGTNISNENHQQVVQRIKANPNETRLLVVDHETDEYYKEKKMVIRSDLPTVLVGESPDKNPADDNDEMLNSVDQHSTHSSHSDNAVINSDHPYKVRLCHLRIWSDFQGYGFNLHAEKNKTGQYIGKVDEGSPAEAAGLQEKDRILEVNGLSVVNDNHQAAVLKIKSIPNETKLLVVDPEADEYFREKGISLNGQVPFILHLVTPERKSSGDTNNLSEDDHPHKPRLIQLETWPDYNGYGFNMQSIKGKPGEYIGKVEQGSPAYVAGLKEGDRIIEVGGSNVENQSHNDVVSKIKAASGRALLLVIDADADRYYKGKGIVVNSDMPNVVRLNCPTGKPQANGVSDLSPQENEVELDVPNGMADHDEPDDEIVVHQHADMETAPTSATKDEVTLEGEQVADSIIESAMEAERSMEDLSQQDAPHESYEYDADEPDDVHDYERVDSAPSPSGDNNNDEKETAMIEEEDEQQQPNNNTNVGDGDVGQEEEEAVIRAPTPQQEPPPPSYVESQFHSDVQTRQEVAEMSTPSSPDSQKSPVTIAGIEFAPSAVEARKRMSGRKKDVRHSQNLSAKEKYDLFQRL</sequence>
<evidence type="ECO:0000256" key="1">
    <source>
        <dbReference type="ARBA" id="ARBA00022737"/>
    </source>
</evidence>
<feature type="compositionally biased region" description="Polar residues" evidence="2">
    <location>
        <begin position="584"/>
        <end position="598"/>
    </location>
</feature>
<gene>
    <name evidence="4" type="ORF">LSH36_779g02005</name>
</gene>
<proteinExistence type="predicted"/>
<dbReference type="PANTHER" id="PTHR14191">
    <property type="entry name" value="PDZ DOMAIN CONTAINING PROTEIN"/>
    <property type="match status" value="1"/>
</dbReference>
<dbReference type="Proteomes" id="UP001208570">
    <property type="component" value="Unassembled WGS sequence"/>
</dbReference>
<name>A0AAD9J0S1_9ANNE</name>
<feature type="domain" description="PDZ" evidence="3">
    <location>
        <begin position="21"/>
        <end position="96"/>
    </location>
</feature>
<dbReference type="PANTHER" id="PTHR14191:SF3">
    <property type="entry name" value="NA(+)_H(+) EXCHANGE REGULATORY COFACTOR-LIKE PROTEIN NRFL-1"/>
    <property type="match status" value="1"/>
</dbReference>
<feature type="compositionally biased region" description="Polar residues" evidence="2">
    <location>
        <begin position="135"/>
        <end position="150"/>
    </location>
</feature>
<keyword evidence="5" id="KW-1185">Reference proteome</keyword>
<dbReference type="GO" id="GO:0016324">
    <property type="term" value="C:apical plasma membrane"/>
    <property type="evidence" value="ECO:0007669"/>
    <property type="project" value="TreeGrafter"/>
</dbReference>
<comment type="caution">
    <text evidence="4">The sequence shown here is derived from an EMBL/GenBank/DDBJ whole genome shotgun (WGS) entry which is preliminary data.</text>
</comment>
<dbReference type="InterPro" id="IPR036034">
    <property type="entry name" value="PDZ_sf"/>
</dbReference>
<feature type="domain" description="PDZ" evidence="3">
    <location>
        <begin position="163"/>
        <end position="243"/>
    </location>
</feature>
<dbReference type="GO" id="GO:0043495">
    <property type="term" value="F:protein-membrane adaptor activity"/>
    <property type="evidence" value="ECO:0007669"/>
    <property type="project" value="TreeGrafter"/>
</dbReference>
<reference evidence="4" key="1">
    <citation type="journal article" date="2023" name="Mol. Biol. Evol.">
        <title>Third-Generation Sequencing Reveals the Adaptive Role of the Epigenome in Three Deep-Sea Polychaetes.</title>
        <authorList>
            <person name="Perez M."/>
            <person name="Aroh O."/>
            <person name="Sun Y."/>
            <person name="Lan Y."/>
            <person name="Juniper S.K."/>
            <person name="Young C.R."/>
            <person name="Angers B."/>
            <person name="Qian P.Y."/>
        </authorList>
    </citation>
    <scope>NUCLEOTIDE SEQUENCE</scope>
    <source>
        <strain evidence="4">P08H-3</strain>
    </source>
</reference>
<dbReference type="SMART" id="SM00228">
    <property type="entry name" value="PDZ"/>
    <property type="match status" value="3"/>
</dbReference>
<feature type="compositionally biased region" description="Basic and acidic residues" evidence="2">
    <location>
        <begin position="632"/>
        <end position="642"/>
    </location>
</feature>
<feature type="region of interest" description="Disordered" evidence="2">
    <location>
        <begin position="116"/>
        <end position="150"/>
    </location>
</feature>
<dbReference type="InterPro" id="IPR051067">
    <property type="entry name" value="NHER"/>
</dbReference>
<keyword evidence="1" id="KW-0677">Repeat</keyword>
<evidence type="ECO:0000259" key="3">
    <source>
        <dbReference type="PROSITE" id="PS50106"/>
    </source>
</evidence>
<protein>
    <recommendedName>
        <fullName evidence="3">PDZ domain-containing protein</fullName>
    </recommendedName>
</protein>
<dbReference type="Pfam" id="PF00595">
    <property type="entry name" value="PDZ"/>
    <property type="match status" value="3"/>
</dbReference>
<feature type="region of interest" description="Disordered" evidence="2">
    <location>
        <begin position="472"/>
        <end position="642"/>
    </location>
</feature>
<evidence type="ECO:0000313" key="5">
    <source>
        <dbReference type="Proteomes" id="UP001208570"/>
    </source>
</evidence>
<feature type="domain" description="PDZ" evidence="3">
    <location>
        <begin position="290"/>
        <end position="372"/>
    </location>
</feature>
<dbReference type="Gene3D" id="2.30.42.10">
    <property type="match status" value="3"/>
</dbReference>